<reference evidence="1" key="1">
    <citation type="journal article" date="2019" name="MBio">
        <title>Virus Genomes from Deep Sea Sediments Expand the Ocean Megavirome and Support Independent Origins of Viral Gigantism.</title>
        <authorList>
            <person name="Backstrom D."/>
            <person name="Yutin N."/>
            <person name="Jorgensen S.L."/>
            <person name="Dharamshi J."/>
            <person name="Homa F."/>
            <person name="Zaremba-Niedwiedzka K."/>
            <person name="Spang A."/>
            <person name="Wolf Y.I."/>
            <person name="Koonin E.V."/>
            <person name="Ettema T.J."/>
        </authorList>
    </citation>
    <scope>NUCLEOTIDE SEQUENCE</scope>
</reference>
<name>A0A481ZCW4_9VIRU</name>
<dbReference type="EMBL" id="MK500588">
    <property type="protein sequence ID" value="QBK92980.1"/>
    <property type="molecule type" value="Genomic_DNA"/>
</dbReference>
<evidence type="ECO:0000313" key="1">
    <source>
        <dbReference type="EMBL" id="QBK92980.1"/>
    </source>
</evidence>
<protein>
    <submittedName>
        <fullName evidence="1">Uncharacterized protein</fullName>
    </submittedName>
</protein>
<proteinExistence type="predicted"/>
<sequence length="133" mass="15342">MIKMENGFYPRRKGFVSQFCSKNCECHAPKPDTVSESSECEKEDIVDGEEKLAKSEKEDIVESKKTVNDEEKLAKSEKEDIVEFKPKFELLDEPLICYKKESVKSKITRIERKLPKLTFDNLTKHNGGNTSHK</sequence>
<accession>A0A481ZCW4</accession>
<gene>
    <name evidence="1" type="ORF">LCPAC403_01140</name>
</gene>
<organism evidence="1">
    <name type="scientific">Pithovirus LCPAC403</name>
    <dbReference type="NCBI Taxonomy" id="2506596"/>
    <lineage>
        <taxon>Viruses</taxon>
        <taxon>Pithoviruses</taxon>
    </lineage>
</organism>